<dbReference type="EMBL" id="JAENGZ010000068">
    <property type="protein sequence ID" value="KAG6970695.1"/>
    <property type="molecule type" value="Genomic_DNA"/>
</dbReference>
<accession>A0A8T1UY90</accession>
<dbReference type="AlphaFoldDB" id="A0A8T1UY90"/>
<proteinExistence type="predicted"/>
<name>A0A8T1UY90_9STRA</name>
<gene>
    <name evidence="1" type="ORF">JG687_00002499</name>
</gene>
<organism evidence="1 2">
    <name type="scientific">Phytophthora cactorum</name>
    <dbReference type="NCBI Taxonomy" id="29920"/>
    <lineage>
        <taxon>Eukaryota</taxon>
        <taxon>Sar</taxon>
        <taxon>Stramenopiles</taxon>
        <taxon>Oomycota</taxon>
        <taxon>Peronosporomycetes</taxon>
        <taxon>Peronosporales</taxon>
        <taxon>Peronosporaceae</taxon>
        <taxon>Phytophthora</taxon>
    </lineage>
</organism>
<dbReference type="OrthoDB" id="128216at2759"/>
<evidence type="ECO:0000313" key="2">
    <source>
        <dbReference type="Proteomes" id="UP000688947"/>
    </source>
</evidence>
<dbReference type="Proteomes" id="UP000688947">
    <property type="component" value="Unassembled WGS sequence"/>
</dbReference>
<sequence length="214" mass="24592">MWLRVLDIFLLQHNLKTGAKCGRNPEFIGFDILSMCFAAVLCREQLASTPQLEFMYELVANQATRSCDPTYRAVGVSDNENRPWERLEDIIRLRIDKVDGLLLDHHAPTSDIRRLLLSVHVMRKQSSRAEFVTFLGLEPEYESTMEFSSNEFSLLKQIRAEQLASKQPWENCGLVATILFTCAVEQLDNPALELQKRSFRLIYPRLGSIDEQLA</sequence>
<evidence type="ECO:0000313" key="1">
    <source>
        <dbReference type="EMBL" id="KAG6970695.1"/>
    </source>
</evidence>
<protein>
    <submittedName>
        <fullName evidence="1">Uncharacterized protein</fullName>
    </submittedName>
</protein>
<reference evidence="1" key="1">
    <citation type="submission" date="2021-01" db="EMBL/GenBank/DDBJ databases">
        <title>Phytophthora aleatoria, a newly-described species from Pinus radiata is distinct from Phytophthora cactorum isolates based on comparative genomics.</title>
        <authorList>
            <person name="Mcdougal R."/>
            <person name="Panda P."/>
            <person name="Williams N."/>
            <person name="Studholme D.J."/>
        </authorList>
    </citation>
    <scope>NUCLEOTIDE SEQUENCE</scope>
    <source>
        <strain evidence="1">NZFS 3830</strain>
    </source>
</reference>
<comment type="caution">
    <text evidence="1">The sequence shown here is derived from an EMBL/GenBank/DDBJ whole genome shotgun (WGS) entry which is preliminary data.</text>
</comment>